<sequence>MRTEYGVHLMSKSLWSDRIASLINLFLCIAVAVYTSLKSGTIPWTGSVSSSFDSSMQGYVSYCSSYSDTVLSNRCWLTNGTWLGIIIVGFFWLILALYSFILKNSEIYDEDYDTYDFKQDVPMANTHPLMNQSSIQSTGGHYYVQPNPYMMSSGTHPTNNYYNPTYYPSPTSPVSATSPFSPEEGYQRPRRVSKTYLEEDNVTSETERHPPHSK</sequence>
<evidence type="ECO:0000313" key="4">
    <source>
        <dbReference type="Proteomes" id="UP000093000"/>
    </source>
</evidence>
<keyword evidence="2" id="KW-0472">Membrane</keyword>
<feature type="compositionally biased region" description="Basic and acidic residues" evidence="1">
    <location>
        <begin position="205"/>
        <end position="214"/>
    </location>
</feature>
<dbReference type="Proteomes" id="UP000093000">
    <property type="component" value="Unassembled WGS sequence"/>
</dbReference>
<dbReference type="AlphaFoldDB" id="A0A1C7NPI3"/>
<protein>
    <submittedName>
        <fullName evidence="3">Uncharacterized protein</fullName>
    </submittedName>
</protein>
<accession>A0A1C7NPI3</accession>
<feature type="transmembrane region" description="Helical" evidence="2">
    <location>
        <begin position="20"/>
        <end position="37"/>
    </location>
</feature>
<dbReference type="InParanoid" id="A0A1C7NPI3"/>
<name>A0A1C7NPI3_9FUNG</name>
<gene>
    <name evidence="3" type="ORF">A0J61_01146</name>
</gene>
<evidence type="ECO:0000256" key="2">
    <source>
        <dbReference type="SAM" id="Phobius"/>
    </source>
</evidence>
<reference evidence="3 4" key="1">
    <citation type="submission" date="2016-03" db="EMBL/GenBank/DDBJ databases">
        <title>Choanephora cucurbitarum.</title>
        <authorList>
            <person name="Min B."/>
            <person name="Park H."/>
            <person name="Park J.-H."/>
            <person name="Shin H.-D."/>
            <person name="Choi I.-G."/>
        </authorList>
    </citation>
    <scope>NUCLEOTIDE SEQUENCE [LARGE SCALE GENOMIC DNA]</scope>
    <source>
        <strain evidence="3 4">KUS-F28377</strain>
    </source>
</reference>
<proteinExistence type="predicted"/>
<organism evidence="3 4">
    <name type="scientific">Choanephora cucurbitarum</name>
    <dbReference type="NCBI Taxonomy" id="101091"/>
    <lineage>
        <taxon>Eukaryota</taxon>
        <taxon>Fungi</taxon>
        <taxon>Fungi incertae sedis</taxon>
        <taxon>Mucoromycota</taxon>
        <taxon>Mucoromycotina</taxon>
        <taxon>Mucoromycetes</taxon>
        <taxon>Mucorales</taxon>
        <taxon>Mucorineae</taxon>
        <taxon>Choanephoraceae</taxon>
        <taxon>Choanephoroideae</taxon>
        <taxon>Choanephora</taxon>
    </lineage>
</organism>
<keyword evidence="2" id="KW-1133">Transmembrane helix</keyword>
<feature type="transmembrane region" description="Helical" evidence="2">
    <location>
        <begin position="81"/>
        <end position="101"/>
    </location>
</feature>
<dbReference type="EMBL" id="LUGH01000033">
    <property type="protein sequence ID" value="OBZ90809.1"/>
    <property type="molecule type" value="Genomic_DNA"/>
</dbReference>
<evidence type="ECO:0000256" key="1">
    <source>
        <dbReference type="SAM" id="MobiDB-lite"/>
    </source>
</evidence>
<dbReference type="OrthoDB" id="2262177at2759"/>
<feature type="compositionally biased region" description="Low complexity" evidence="1">
    <location>
        <begin position="170"/>
        <end position="182"/>
    </location>
</feature>
<feature type="region of interest" description="Disordered" evidence="1">
    <location>
        <begin position="170"/>
        <end position="214"/>
    </location>
</feature>
<keyword evidence="4" id="KW-1185">Reference proteome</keyword>
<comment type="caution">
    <text evidence="3">The sequence shown here is derived from an EMBL/GenBank/DDBJ whole genome shotgun (WGS) entry which is preliminary data.</text>
</comment>
<evidence type="ECO:0000313" key="3">
    <source>
        <dbReference type="EMBL" id="OBZ90809.1"/>
    </source>
</evidence>
<keyword evidence="2" id="KW-0812">Transmembrane</keyword>